<evidence type="ECO:0000256" key="4">
    <source>
        <dbReference type="ARBA" id="ARBA00016380"/>
    </source>
</evidence>
<evidence type="ECO:0000256" key="6">
    <source>
        <dbReference type="ARBA" id="ARBA00023242"/>
    </source>
</evidence>
<evidence type="ECO:0000256" key="2">
    <source>
        <dbReference type="ARBA" id="ARBA00004584"/>
    </source>
</evidence>
<evidence type="ECO:0000256" key="7">
    <source>
        <dbReference type="ARBA" id="ARBA00023328"/>
    </source>
</evidence>
<gene>
    <name evidence="8" type="ORF">WN55_01540</name>
</gene>
<organism evidence="8 9">
    <name type="scientific">Dufourea novaeangliae</name>
    <name type="common">Sweat bee</name>
    <dbReference type="NCBI Taxonomy" id="178035"/>
    <lineage>
        <taxon>Eukaryota</taxon>
        <taxon>Metazoa</taxon>
        <taxon>Ecdysozoa</taxon>
        <taxon>Arthropoda</taxon>
        <taxon>Hexapoda</taxon>
        <taxon>Insecta</taxon>
        <taxon>Pterygota</taxon>
        <taxon>Neoptera</taxon>
        <taxon>Endopterygota</taxon>
        <taxon>Hymenoptera</taxon>
        <taxon>Apocrita</taxon>
        <taxon>Aculeata</taxon>
        <taxon>Apoidea</taxon>
        <taxon>Anthophila</taxon>
        <taxon>Halictidae</taxon>
        <taxon>Rophitinae</taxon>
        <taxon>Dufourea</taxon>
    </lineage>
</organism>
<reference evidence="8 9" key="1">
    <citation type="submission" date="2015-07" db="EMBL/GenBank/DDBJ databases">
        <title>The genome of Dufourea novaeangliae.</title>
        <authorList>
            <person name="Pan H."/>
            <person name="Kapheim K."/>
        </authorList>
    </citation>
    <scope>NUCLEOTIDE SEQUENCE [LARGE SCALE GENOMIC DNA]</scope>
    <source>
        <strain evidence="8">0120121106</strain>
        <tissue evidence="8">Whole body</tissue>
    </source>
</reference>
<evidence type="ECO:0000313" key="9">
    <source>
        <dbReference type="Proteomes" id="UP000076502"/>
    </source>
</evidence>
<comment type="subcellular location">
    <subcellularLocation>
        <location evidence="2">Chromosome</location>
        <location evidence="2">Centromere</location>
    </subcellularLocation>
    <subcellularLocation>
        <location evidence="1">Nucleus</location>
    </subcellularLocation>
</comment>
<evidence type="ECO:0000313" key="8">
    <source>
        <dbReference type="EMBL" id="KZC10841.1"/>
    </source>
</evidence>
<keyword evidence="6" id="KW-0539">Nucleus</keyword>
<name>A0A154PG61_DUFNO</name>
<dbReference type="EMBL" id="KQ434899">
    <property type="protein sequence ID" value="KZC10841.1"/>
    <property type="molecule type" value="Genomic_DNA"/>
</dbReference>
<keyword evidence="7" id="KW-0137">Centromere</keyword>
<dbReference type="PANTHER" id="PTHR31740">
    <property type="entry name" value="CENTROMERE PROTEIN L"/>
    <property type="match status" value="1"/>
</dbReference>
<evidence type="ECO:0000256" key="1">
    <source>
        <dbReference type="ARBA" id="ARBA00004123"/>
    </source>
</evidence>
<comment type="similarity">
    <text evidence="3">Belongs to the CENP-L/IML3 family.</text>
</comment>
<sequence>MENSEQIILPSTSRTIYTTRIPRTRGRKRFSLGISSVPVEEEEEPIETLTELLRKTWTIFGVSTLFNFHHDEVHLKQYSKRIREEVATNIAQEDVAYTAKMFVMNDVTVRPSPTDPPPIKITVYAKKYSEEDTTEKCIYTGMLLSWRTASNELVTPNSIRLPLLLCRGSRSSMEDDLIWLVPIVITPAIGEEHPKSTGEIRMEYKIPELPDTNAIIMKFQISELLKILTVITRDRSDDVSIEISFNLEHIEKFREILYEQISQTASLQLGLCILRKINLPSFTIMGNKMKVMNAETMNRVLLYLNEKAVDILHTLNLGV</sequence>
<dbReference type="OrthoDB" id="6336727at2759"/>
<evidence type="ECO:0000256" key="3">
    <source>
        <dbReference type="ARBA" id="ARBA00011060"/>
    </source>
</evidence>
<evidence type="ECO:0000256" key="5">
    <source>
        <dbReference type="ARBA" id="ARBA00022454"/>
    </source>
</evidence>
<dbReference type="PANTHER" id="PTHR31740:SF2">
    <property type="entry name" value="CENTROMERE PROTEIN L"/>
    <property type="match status" value="1"/>
</dbReference>
<dbReference type="AlphaFoldDB" id="A0A154PG61"/>
<accession>A0A154PG61</accession>
<dbReference type="GO" id="GO:0000775">
    <property type="term" value="C:chromosome, centromeric region"/>
    <property type="evidence" value="ECO:0007669"/>
    <property type="project" value="UniProtKB-SubCell"/>
</dbReference>
<dbReference type="STRING" id="178035.A0A154PG61"/>
<dbReference type="Proteomes" id="UP000076502">
    <property type="component" value="Unassembled WGS sequence"/>
</dbReference>
<keyword evidence="5" id="KW-0158">Chromosome</keyword>
<dbReference type="InterPro" id="IPR025204">
    <property type="entry name" value="CENP-L"/>
</dbReference>
<dbReference type="Pfam" id="PF13092">
    <property type="entry name" value="CENP-L"/>
    <property type="match status" value="2"/>
</dbReference>
<keyword evidence="9" id="KW-1185">Reference proteome</keyword>
<proteinExistence type="inferred from homology"/>
<dbReference type="GO" id="GO:0005634">
    <property type="term" value="C:nucleus"/>
    <property type="evidence" value="ECO:0007669"/>
    <property type="project" value="UniProtKB-SubCell"/>
</dbReference>
<protein>
    <recommendedName>
        <fullName evidence="4">Centromere protein L</fullName>
    </recommendedName>
</protein>